<feature type="transmembrane region" description="Helical" evidence="6">
    <location>
        <begin position="66"/>
        <end position="86"/>
    </location>
</feature>
<keyword evidence="2" id="KW-1003">Cell membrane</keyword>
<evidence type="ECO:0000256" key="5">
    <source>
        <dbReference type="ARBA" id="ARBA00023136"/>
    </source>
</evidence>
<dbReference type="PANTHER" id="PTHR43478">
    <property type="entry name" value="NA+/H+ ANTIPORTER-RELATED"/>
    <property type="match status" value="1"/>
</dbReference>
<accession>M1PPY6</accession>
<feature type="transmembrane region" description="Helical" evidence="6">
    <location>
        <begin position="375"/>
        <end position="394"/>
    </location>
</feature>
<dbReference type="InterPro" id="IPR018461">
    <property type="entry name" value="Na/H_Antiport_NhaC-like_C"/>
</dbReference>
<evidence type="ECO:0000256" key="2">
    <source>
        <dbReference type="ARBA" id="ARBA00022475"/>
    </source>
</evidence>
<feature type="transmembrane region" description="Helical" evidence="6">
    <location>
        <begin position="199"/>
        <end position="217"/>
    </location>
</feature>
<evidence type="ECO:0000313" key="8">
    <source>
        <dbReference type="EMBL" id="AGF93195.1"/>
    </source>
</evidence>
<evidence type="ECO:0000256" key="3">
    <source>
        <dbReference type="ARBA" id="ARBA00022692"/>
    </source>
</evidence>
<evidence type="ECO:0000256" key="1">
    <source>
        <dbReference type="ARBA" id="ARBA00004651"/>
    </source>
</evidence>
<feature type="transmembrane region" description="Helical" evidence="6">
    <location>
        <begin position="338"/>
        <end position="355"/>
    </location>
</feature>
<dbReference type="Pfam" id="PF03553">
    <property type="entry name" value="Na_H_antiporter"/>
    <property type="match status" value="1"/>
</dbReference>
<gene>
    <name evidence="8" type="ORF">FLSS-19_0028</name>
</gene>
<feature type="transmembrane region" description="Helical" evidence="6">
    <location>
        <begin position="492"/>
        <end position="509"/>
    </location>
</feature>
<dbReference type="AlphaFoldDB" id="M1PPY6"/>
<feature type="transmembrane region" description="Helical" evidence="6">
    <location>
        <begin position="305"/>
        <end position="326"/>
    </location>
</feature>
<dbReference type="GO" id="GO:0005886">
    <property type="term" value="C:plasma membrane"/>
    <property type="evidence" value="ECO:0007669"/>
    <property type="project" value="UniProtKB-SubCell"/>
</dbReference>
<feature type="domain" description="Na+/H+ antiporter NhaC-like C-terminal" evidence="7">
    <location>
        <begin position="161"/>
        <end position="486"/>
    </location>
</feature>
<dbReference type="PANTHER" id="PTHR43478:SF1">
    <property type="entry name" value="NA+_H+ ANTIPORTER NHAC-LIKE C-TERMINAL DOMAIN-CONTAINING PROTEIN"/>
    <property type="match status" value="1"/>
</dbReference>
<keyword evidence="5 6" id="KW-0472">Membrane</keyword>
<feature type="transmembrane region" description="Helical" evidence="6">
    <location>
        <begin position="266"/>
        <end position="285"/>
    </location>
</feature>
<feature type="transmembrane region" description="Helical" evidence="6">
    <location>
        <begin position="7"/>
        <end position="25"/>
    </location>
</feature>
<dbReference type="EMBL" id="JX684084">
    <property type="protein sequence ID" value="AGF93195.1"/>
    <property type="molecule type" value="Genomic_DNA"/>
</dbReference>
<name>M1PPY6_9ZZZZ</name>
<evidence type="ECO:0000259" key="7">
    <source>
        <dbReference type="Pfam" id="PF03553"/>
    </source>
</evidence>
<comment type="subcellular location">
    <subcellularLocation>
        <location evidence="1">Cell membrane</location>
        <topology evidence="1">Multi-pass membrane protein</topology>
    </subcellularLocation>
</comment>
<reference evidence="8" key="1">
    <citation type="journal article" date="2013" name="Syst. Appl. Microbiol.">
        <title>New insights into the archaeal diversity of a hypersaline microbial mat obtained by a metagenomic approach.</title>
        <authorList>
            <person name="Lopez-Lopez A."/>
            <person name="Richter M."/>
            <person name="Pena A."/>
            <person name="Tamames J."/>
            <person name="Rossello-Mora R."/>
        </authorList>
    </citation>
    <scope>NUCLEOTIDE SEQUENCE</scope>
</reference>
<protein>
    <submittedName>
        <fullName evidence="8">Na+/H+ antiporter family protein</fullName>
    </submittedName>
</protein>
<organism evidence="8">
    <name type="scientific">uncultured organism</name>
    <dbReference type="NCBI Taxonomy" id="155900"/>
    <lineage>
        <taxon>unclassified sequences</taxon>
        <taxon>environmental samples</taxon>
    </lineage>
</organism>
<feature type="transmembrane region" description="Helical" evidence="6">
    <location>
        <begin position="106"/>
        <end position="127"/>
    </location>
</feature>
<evidence type="ECO:0000256" key="4">
    <source>
        <dbReference type="ARBA" id="ARBA00022989"/>
    </source>
</evidence>
<proteinExistence type="predicted"/>
<feature type="transmembrane region" description="Helical" evidence="6">
    <location>
        <begin position="31"/>
        <end position="54"/>
    </location>
</feature>
<sequence>MPIGAEPFGILSIIPPLLAIVLAIVTRRVILSLFLGVWSGAIIFTGGLGIAQALDWMIGNIADSWYATLIVFNLLMGAGVGIIWKLGGSLALSNWAANRFKNERQVGLTAWILGMLVFFNDYANTAIVGSAMKDVAARMRISKEKLSYIVDSTAAPVSTFLISDWIAYQLGMIQKGYENAGIAGLESTPSTFTAFLNSIPFNMYCLFAIILVGIIVYTRRDYGEMLDAEHRSWTTGQVIREDGNPMQTIELDVGEPSQKNPMLKSFVIPIVALVAITLFGVWFTGRGPDKTILDIVGSAAWVKSLMWGAFAMVTSGMAIGLGYGILDLEETMDNFTNGLKIMMTAVTILVLAWSIGTATDQLGTADFVIGVSEGIVTPSILPVVILIASAIIAFSTGTSWGTMAIVTPIAIPMAYEFTGGFTMVYVIVGTTFSGAIFGDHCSPISDTTVLSSIFTGSDHIDHVRTQIYYAVTALADAFILLLVWGLTGISPFILIPVGIVILYGAVYFFSEWDSKRKGIPAKPTDADRERVMKEIKEAAKAE</sequence>
<evidence type="ECO:0000256" key="6">
    <source>
        <dbReference type="SAM" id="Phobius"/>
    </source>
</evidence>
<keyword evidence="4 6" id="KW-1133">Transmembrane helix</keyword>
<keyword evidence="3 6" id="KW-0812">Transmembrane</keyword>